<reference evidence="5" key="1">
    <citation type="submission" date="2015-11" db="EMBL/GenBank/DDBJ databases">
        <title>De novo transcriptome assembly of four potential Pierce s Disease insect vectors from Arizona vineyards.</title>
        <authorList>
            <person name="Tassone E.E."/>
        </authorList>
    </citation>
    <scope>NUCLEOTIDE SEQUENCE</scope>
</reference>
<dbReference type="CDD" id="cd12402">
    <property type="entry name" value="RRM_eIF4B"/>
    <property type="match status" value="1"/>
</dbReference>
<organism evidence="5">
    <name type="scientific">Graphocephala atropunctata</name>
    <dbReference type="NCBI Taxonomy" id="36148"/>
    <lineage>
        <taxon>Eukaryota</taxon>
        <taxon>Metazoa</taxon>
        <taxon>Ecdysozoa</taxon>
        <taxon>Arthropoda</taxon>
        <taxon>Hexapoda</taxon>
        <taxon>Insecta</taxon>
        <taxon>Pterygota</taxon>
        <taxon>Neoptera</taxon>
        <taxon>Paraneoptera</taxon>
        <taxon>Hemiptera</taxon>
        <taxon>Auchenorrhyncha</taxon>
        <taxon>Membracoidea</taxon>
        <taxon>Cicadellidae</taxon>
        <taxon>Cicadellinae</taxon>
        <taxon>Cicadellini</taxon>
        <taxon>Graphocephala</taxon>
    </lineage>
</organism>
<evidence type="ECO:0000256" key="2">
    <source>
        <dbReference type="PROSITE-ProRule" id="PRU00176"/>
    </source>
</evidence>
<evidence type="ECO:0000259" key="4">
    <source>
        <dbReference type="PROSITE" id="PS50102"/>
    </source>
</evidence>
<feature type="compositionally biased region" description="Basic and acidic residues" evidence="3">
    <location>
        <begin position="171"/>
        <end position="214"/>
    </location>
</feature>
<evidence type="ECO:0000256" key="1">
    <source>
        <dbReference type="ARBA" id="ARBA00022884"/>
    </source>
</evidence>
<name>A0A1B6M1Y6_9HEMI</name>
<feature type="compositionally biased region" description="Gly residues" evidence="3">
    <location>
        <begin position="516"/>
        <end position="526"/>
    </location>
</feature>
<feature type="compositionally biased region" description="Basic and acidic residues" evidence="3">
    <location>
        <begin position="502"/>
        <end position="514"/>
    </location>
</feature>
<dbReference type="SUPFAM" id="SSF54928">
    <property type="entry name" value="RNA-binding domain, RBD"/>
    <property type="match status" value="1"/>
</dbReference>
<dbReference type="InterPro" id="IPR035979">
    <property type="entry name" value="RBD_domain_sf"/>
</dbReference>
<dbReference type="InterPro" id="IPR012677">
    <property type="entry name" value="Nucleotide-bd_a/b_plait_sf"/>
</dbReference>
<feature type="compositionally biased region" description="Basic and acidic residues" evidence="3">
    <location>
        <begin position="397"/>
        <end position="423"/>
    </location>
</feature>
<feature type="compositionally biased region" description="Low complexity" evidence="3">
    <location>
        <begin position="372"/>
        <end position="386"/>
    </location>
</feature>
<dbReference type="EMBL" id="GEBQ01010044">
    <property type="protein sequence ID" value="JAT29933.1"/>
    <property type="molecule type" value="Transcribed_RNA"/>
</dbReference>
<sequence length="581" mass="65068">LLSSSSFIMASTGGKNRKIKWKTIDAAQIINPNAPRKLTTSSWADESNEVDDSYDYGRKSLPTAPRAARGAENDANIPKEPPFQAYLSNLSYDVTEDDLNDFFVDLRVKSVRLPRDDRGNTIRAKGFGYVEFEDRESLVEALTMPDTICKNRRMRIEVAENGDQGRGGRGGQRERGPNEPDRTMGDWRSGPRSEAEPQSDRDGYRSGPRRDFGSDRGNGTFGDRDRRPGSGFRDDERGGGGFRNRDGFRDSRGGFRDDRGGFRDERGGGGFRDERGGGSFGGGEGFRDGGNDRYERRGFEDRRDDRRYDDRKEFGGSGDRGTWRRDEKDINREAGPPPERSSEPKTRTRLNLQPRSRPVEGADRGMGGGEGPTSSPPNGSAANSASIFGGARPVDTSAREREIEERLAKQREDRPPPPRDENRLTTPQRDAPPQREDATASPPPLEPAPPPKENVWARRSQQTTPSQVNNGRISPHEDGERHKPRDSSPSKEPRKCQPPRRNMQDDKRRDERHISRGGGVPRGGGSRNIDIRQAQPPKLRDQKKEIPEETIRMPKMQEHQAPNFIGSNKFAFLEDSEISAD</sequence>
<feature type="compositionally biased region" description="Pro residues" evidence="3">
    <location>
        <begin position="441"/>
        <end position="452"/>
    </location>
</feature>
<feature type="compositionally biased region" description="Basic and acidic residues" evidence="3">
    <location>
        <begin position="222"/>
        <end position="276"/>
    </location>
</feature>
<protein>
    <recommendedName>
        <fullName evidence="4">RRM domain-containing protein</fullName>
    </recommendedName>
</protein>
<dbReference type="InterPro" id="IPR000504">
    <property type="entry name" value="RRM_dom"/>
</dbReference>
<dbReference type="SMART" id="SM00360">
    <property type="entry name" value="RRM"/>
    <property type="match status" value="1"/>
</dbReference>
<feature type="compositionally biased region" description="Polar residues" evidence="3">
    <location>
        <begin position="459"/>
        <end position="472"/>
    </location>
</feature>
<feature type="region of interest" description="Disordered" evidence="3">
    <location>
        <begin position="37"/>
        <end position="79"/>
    </location>
</feature>
<dbReference type="PANTHER" id="PTHR23236:SF2">
    <property type="entry name" value="EUKARYOTIC TRANSLATION INITIATION FACTOR 4B"/>
    <property type="match status" value="1"/>
</dbReference>
<dbReference type="PROSITE" id="PS50102">
    <property type="entry name" value="RRM"/>
    <property type="match status" value="1"/>
</dbReference>
<feature type="compositionally biased region" description="Basic and acidic residues" evidence="3">
    <location>
        <begin position="474"/>
        <end position="495"/>
    </location>
</feature>
<feature type="region of interest" description="Disordered" evidence="3">
    <location>
        <begin position="159"/>
        <end position="545"/>
    </location>
</feature>
<evidence type="ECO:0000313" key="5">
    <source>
        <dbReference type="EMBL" id="JAT29933.1"/>
    </source>
</evidence>
<gene>
    <name evidence="5" type="ORF">g.41749</name>
</gene>
<keyword evidence="1 2" id="KW-0694">RNA-binding</keyword>
<dbReference type="GO" id="GO:0003723">
    <property type="term" value="F:RNA binding"/>
    <property type="evidence" value="ECO:0007669"/>
    <property type="project" value="UniProtKB-UniRule"/>
</dbReference>
<dbReference type="AlphaFoldDB" id="A0A1B6M1Y6"/>
<feature type="compositionally biased region" description="Basic and acidic residues" evidence="3">
    <location>
        <begin position="285"/>
        <end position="314"/>
    </location>
</feature>
<dbReference type="PANTHER" id="PTHR23236">
    <property type="entry name" value="EUKARYOTIC TRANSLATION INITIATION FACTOR 4B/4H"/>
    <property type="match status" value="1"/>
</dbReference>
<dbReference type="Gene3D" id="3.30.70.330">
    <property type="match status" value="1"/>
</dbReference>
<proteinExistence type="predicted"/>
<feature type="compositionally biased region" description="Basic and acidic residues" evidence="3">
    <location>
        <begin position="321"/>
        <end position="332"/>
    </location>
</feature>
<accession>A0A1B6M1Y6</accession>
<dbReference type="InterPro" id="IPR033107">
    <property type="entry name" value="EIF-4B_RRM"/>
</dbReference>
<feature type="non-terminal residue" evidence="5">
    <location>
        <position position="1"/>
    </location>
</feature>
<dbReference type="Pfam" id="PF00076">
    <property type="entry name" value="RRM_1"/>
    <property type="match status" value="1"/>
</dbReference>
<feature type="domain" description="RRM" evidence="4">
    <location>
        <begin position="83"/>
        <end position="161"/>
    </location>
</feature>
<evidence type="ECO:0000256" key="3">
    <source>
        <dbReference type="SAM" id="MobiDB-lite"/>
    </source>
</evidence>